<evidence type="ECO:0000256" key="3">
    <source>
        <dbReference type="ARBA" id="ARBA00023163"/>
    </source>
</evidence>
<accession>A0A3E0WSZ6</accession>
<keyword evidence="2" id="KW-0238">DNA-binding</keyword>
<dbReference type="OrthoDB" id="5622169at2"/>
<feature type="domain" description="HTH araC/xylS-type" evidence="4">
    <location>
        <begin position="148"/>
        <end position="245"/>
    </location>
</feature>
<comment type="caution">
    <text evidence="5">The sequence shown here is derived from an EMBL/GenBank/DDBJ whole genome shotgun (WGS) entry which is preliminary data.</text>
</comment>
<dbReference type="AlphaFoldDB" id="A0A3E0WSZ6"/>
<gene>
    <name evidence="5" type="ORF">CAL65_11645</name>
</gene>
<evidence type="ECO:0000259" key="4">
    <source>
        <dbReference type="PROSITE" id="PS01124"/>
    </source>
</evidence>
<dbReference type="PROSITE" id="PS01124">
    <property type="entry name" value="HTH_ARAC_FAMILY_2"/>
    <property type="match status" value="1"/>
</dbReference>
<dbReference type="SUPFAM" id="SSF46689">
    <property type="entry name" value="Homeodomain-like"/>
    <property type="match status" value="2"/>
</dbReference>
<evidence type="ECO:0000256" key="2">
    <source>
        <dbReference type="ARBA" id="ARBA00023125"/>
    </source>
</evidence>
<organism evidence="5 6">
    <name type="scientific">Alkalilimnicola ehrlichii</name>
    <dbReference type="NCBI Taxonomy" id="351052"/>
    <lineage>
        <taxon>Bacteria</taxon>
        <taxon>Pseudomonadati</taxon>
        <taxon>Pseudomonadota</taxon>
        <taxon>Gammaproteobacteria</taxon>
        <taxon>Chromatiales</taxon>
        <taxon>Ectothiorhodospiraceae</taxon>
        <taxon>Alkalilimnicola</taxon>
    </lineage>
</organism>
<dbReference type="GO" id="GO:0043565">
    <property type="term" value="F:sequence-specific DNA binding"/>
    <property type="evidence" value="ECO:0007669"/>
    <property type="project" value="InterPro"/>
</dbReference>
<name>A0A3E0WSZ6_9GAMM</name>
<dbReference type="Proteomes" id="UP000256763">
    <property type="component" value="Unassembled WGS sequence"/>
</dbReference>
<proteinExistence type="predicted"/>
<keyword evidence="3" id="KW-0804">Transcription</keyword>
<keyword evidence="1" id="KW-0805">Transcription regulation</keyword>
<keyword evidence="6" id="KW-1185">Reference proteome</keyword>
<dbReference type="PANTHER" id="PTHR46796:SF6">
    <property type="entry name" value="ARAC SUBFAMILY"/>
    <property type="match status" value="1"/>
</dbReference>
<dbReference type="PANTHER" id="PTHR46796">
    <property type="entry name" value="HTH-TYPE TRANSCRIPTIONAL ACTIVATOR RHAS-RELATED"/>
    <property type="match status" value="1"/>
</dbReference>
<dbReference type="InterPro" id="IPR018062">
    <property type="entry name" value="HTH_AraC-typ_CS"/>
</dbReference>
<dbReference type="Pfam" id="PF12833">
    <property type="entry name" value="HTH_18"/>
    <property type="match status" value="1"/>
</dbReference>
<sequence>MTDKQNGVAGGVIYAGSGWLGYIGPAPALRPHMHPAIGLYIGLDGPIRLSDGQSGAAVYAPAEAKVPGIDVGGKRLAAFFLSANNPYYLGAWSRFGDSLAIETFPNLNYVVELLCSAYRERPAGSSVVSALIELLGCRRQMPTNSRVREALAKLDAQCSGALSLPAMAEFVHLSPRRFQTIFQEATGLRFRRFRLWQRLLLAADLVPKYSTLTELAVLSGFSDLPHLSRSFRDLFGISPAHGMRWALPMSYRRVQIQE</sequence>
<evidence type="ECO:0000313" key="6">
    <source>
        <dbReference type="Proteomes" id="UP000256763"/>
    </source>
</evidence>
<dbReference type="InterPro" id="IPR009057">
    <property type="entry name" value="Homeodomain-like_sf"/>
</dbReference>
<dbReference type="Gene3D" id="1.10.10.60">
    <property type="entry name" value="Homeodomain-like"/>
    <property type="match status" value="1"/>
</dbReference>
<dbReference type="RefSeq" id="WP_116302250.1">
    <property type="nucleotide sequence ID" value="NZ_NFZV01000009.1"/>
</dbReference>
<evidence type="ECO:0000256" key="1">
    <source>
        <dbReference type="ARBA" id="ARBA00023015"/>
    </source>
</evidence>
<protein>
    <recommendedName>
        <fullName evidence="4">HTH araC/xylS-type domain-containing protein</fullName>
    </recommendedName>
</protein>
<reference evidence="6" key="1">
    <citation type="submission" date="2017-05" db="EMBL/GenBank/DDBJ databases">
        <authorList>
            <person name="Sharma S."/>
            <person name="Sidhu C."/>
            <person name="Pinnaka A.K."/>
        </authorList>
    </citation>
    <scope>NUCLEOTIDE SEQUENCE [LARGE SCALE GENOMIC DNA]</scope>
    <source>
        <strain evidence="6">AK93</strain>
    </source>
</reference>
<dbReference type="GO" id="GO:0003700">
    <property type="term" value="F:DNA-binding transcription factor activity"/>
    <property type="evidence" value="ECO:0007669"/>
    <property type="project" value="InterPro"/>
</dbReference>
<evidence type="ECO:0000313" key="5">
    <source>
        <dbReference type="EMBL" id="RFA36102.1"/>
    </source>
</evidence>
<dbReference type="SMART" id="SM00342">
    <property type="entry name" value="HTH_ARAC"/>
    <property type="match status" value="1"/>
</dbReference>
<dbReference type="InterPro" id="IPR050204">
    <property type="entry name" value="AraC_XylS_family_regulators"/>
</dbReference>
<dbReference type="EMBL" id="NFZW01000010">
    <property type="protein sequence ID" value="RFA36102.1"/>
    <property type="molecule type" value="Genomic_DNA"/>
</dbReference>
<dbReference type="InterPro" id="IPR018060">
    <property type="entry name" value="HTH_AraC"/>
</dbReference>
<dbReference type="PROSITE" id="PS00041">
    <property type="entry name" value="HTH_ARAC_FAMILY_1"/>
    <property type="match status" value="1"/>
</dbReference>